<keyword evidence="2 4" id="KW-0378">Hydrolase</keyword>
<dbReference type="PANTHER" id="PTHR10885">
    <property type="entry name" value="ISOPENTENYL-DIPHOSPHATE DELTA-ISOMERASE"/>
    <property type="match status" value="1"/>
</dbReference>
<comment type="cofactor">
    <cofactor evidence="1">
        <name>Mg(2+)</name>
        <dbReference type="ChEBI" id="CHEBI:18420"/>
    </cofactor>
</comment>
<dbReference type="OrthoDB" id="9761969at2"/>
<proteinExistence type="predicted"/>
<evidence type="ECO:0000256" key="2">
    <source>
        <dbReference type="ARBA" id="ARBA00022801"/>
    </source>
</evidence>
<evidence type="ECO:0000313" key="4">
    <source>
        <dbReference type="EMBL" id="ADP72109.1"/>
    </source>
</evidence>
<dbReference type="CDD" id="cd24154">
    <property type="entry name" value="NUDIX_DR0079"/>
    <property type="match status" value="1"/>
</dbReference>
<dbReference type="InterPro" id="IPR015797">
    <property type="entry name" value="NUDIX_hydrolase-like_dom_sf"/>
</dbReference>
<dbReference type="Proteomes" id="UP000001399">
    <property type="component" value="Chromosome"/>
</dbReference>
<dbReference type="Gene3D" id="3.90.79.10">
    <property type="entry name" value="Nucleoside Triphosphate Pyrophosphohydrolase"/>
    <property type="match status" value="1"/>
</dbReference>
<dbReference type="PROSITE" id="PS00893">
    <property type="entry name" value="NUDIX_BOX"/>
    <property type="match status" value="1"/>
</dbReference>
<dbReference type="InterPro" id="IPR000086">
    <property type="entry name" value="NUDIX_hydrolase_dom"/>
</dbReference>
<dbReference type="AlphaFoldDB" id="E3HZ62"/>
<feature type="domain" description="Nudix hydrolase" evidence="3">
    <location>
        <begin position="31"/>
        <end position="163"/>
    </location>
</feature>
<dbReference type="SUPFAM" id="SSF55811">
    <property type="entry name" value="Nudix"/>
    <property type="match status" value="1"/>
</dbReference>
<name>E3HZ62_RHOVT</name>
<keyword evidence="5" id="KW-1185">Reference proteome</keyword>
<dbReference type="EMBL" id="CP002292">
    <property type="protein sequence ID" value="ADP72109.1"/>
    <property type="molecule type" value="Genomic_DNA"/>
</dbReference>
<sequence>MQTDELLDLVDENDVVVASRPRSEIYAENLHNFRVINAFLVNAKGEIWTPRRTAHKRIFPLALDMSVGGHVESGETYEQAFARETFEELRIDIAKVSWRLLAYLRPAPGGVRPRQFMKVYEIRGEETPDYNRDDFIESFWLSPREILDRIEAGDAAKGDLSALVKRFYF</sequence>
<dbReference type="InterPro" id="IPR020084">
    <property type="entry name" value="NUDIX_hydrolase_CS"/>
</dbReference>
<accession>E3HZ62</accession>
<dbReference type="eggNOG" id="COG1443">
    <property type="taxonomic scope" value="Bacteria"/>
</dbReference>
<gene>
    <name evidence="4" type="ordered locus">Rvan_2903</name>
</gene>
<dbReference type="GO" id="GO:0016787">
    <property type="term" value="F:hydrolase activity"/>
    <property type="evidence" value="ECO:0007669"/>
    <property type="project" value="UniProtKB-KW"/>
</dbReference>
<evidence type="ECO:0000256" key="1">
    <source>
        <dbReference type="ARBA" id="ARBA00001946"/>
    </source>
</evidence>
<dbReference type="PANTHER" id="PTHR10885:SF0">
    <property type="entry name" value="ISOPENTENYL-DIPHOSPHATE DELTA-ISOMERASE"/>
    <property type="match status" value="1"/>
</dbReference>
<dbReference type="PROSITE" id="PS51462">
    <property type="entry name" value="NUDIX"/>
    <property type="match status" value="1"/>
</dbReference>
<dbReference type="STRING" id="648757.Rvan_2903"/>
<reference evidence="5" key="1">
    <citation type="journal article" date="2011" name="J. Bacteriol.">
        <title>Genome sequences of eight morphologically diverse alphaproteobacteria.</title>
        <authorList>
            <consortium name="US DOE Joint Genome Institute"/>
            <person name="Brown P.J."/>
            <person name="Kysela D.T."/>
            <person name="Buechlein A."/>
            <person name="Hemmerich C."/>
            <person name="Brun Y.V."/>
        </authorList>
    </citation>
    <scope>NUCLEOTIDE SEQUENCE [LARGE SCALE GENOMIC DNA]</scope>
    <source>
        <strain evidence="5">ATCC 17100 / ATH 3.1.1 / DSM 162 / LMG 4299</strain>
    </source>
</reference>
<protein>
    <submittedName>
        <fullName evidence="4">NUDIX hydrolase</fullName>
    </submittedName>
</protein>
<dbReference type="HOGENOM" id="CLU_060552_3_1_5"/>
<organism evidence="4 5">
    <name type="scientific">Rhodomicrobium vannielii (strain ATCC 17100 / DSM 162 / LMG 4299 / NCIMB 10020 / ATH 3.1.1)</name>
    <dbReference type="NCBI Taxonomy" id="648757"/>
    <lineage>
        <taxon>Bacteria</taxon>
        <taxon>Pseudomonadati</taxon>
        <taxon>Pseudomonadota</taxon>
        <taxon>Alphaproteobacteria</taxon>
        <taxon>Hyphomicrobiales</taxon>
        <taxon>Hyphomicrobiaceae</taxon>
        <taxon>Rhodomicrobium</taxon>
    </lineage>
</organism>
<dbReference type="Pfam" id="PF00293">
    <property type="entry name" value="NUDIX"/>
    <property type="match status" value="1"/>
</dbReference>
<dbReference type="RefSeq" id="WP_013420478.1">
    <property type="nucleotide sequence ID" value="NC_014664.1"/>
</dbReference>
<evidence type="ECO:0000313" key="5">
    <source>
        <dbReference type="Proteomes" id="UP000001399"/>
    </source>
</evidence>
<evidence type="ECO:0000259" key="3">
    <source>
        <dbReference type="PROSITE" id="PS51462"/>
    </source>
</evidence>
<dbReference type="KEGG" id="rva:Rvan_2903"/>